<sequence length="330" mass="36522">MDNKAALERIHTEIIGKDLFRVLRERHGTQFDSFISEKVTPIIGDVSLINLGLTDNDSDSHKDVNAIIHSAAITKFEERYDLALGINTFGARNIVGFAQTCPNLEILIDVSTAYVCGKKTGLIPETLYNMGESDGGIKGFDVNTEKKLVDNTLLDLTIKGASSKEIRDTMKQLGLKRAKFYGWPNTYVFTKAMGEMLIHEHKGNLPLVIARPTMISSTYKEPFPGWIEGLGSLANVSILHGKGYVNLINGDGNTIIDSIPVDMVANSIVTAMVANAYKPCLKIYHVCSSLRNPLFLGKVLDIHYQYFAKSPWYKGQGTLVKPKKIRLVKS</sequence>
<dbReference type="EC" id="1.2.1.84" evidence="1"/>
<feature type="domain" description="Thioester reductase (TE)" evidence="2">
    <location>
        <begin position="2"/>
        <end position="268"/>
    </location>
</feature>
<evidence type="ECO:0000313" key="3">
    <source>
        <dbReference type="EnsemblPlants" id="AUR62039234-RA:cds"/>
    </source>
</evidence>
<dbReference type="PANTHER" id="PTHR11011:SF109">
    <property type="entry name" value="FATTY ACYL-COA REDUCTASE 1"/>
    <property type="match status" value="1"/>
</dbReference>
<dbReference type="GO" id="GO:0010345">
    <property type="term" value="P:suberin biosynthetic process"/>
    <property type="evidence" value="ECO:0007669"/>
    <property type="project" value="TreeGrafter"/>
</dbReference>
<proteinExistence type="inferred from homology"/>
<keyword evidence="1" id="KW-0443">Lipid metabolism</keyword>
<keyword evidence="1" id="KW-0444">Lipid biosynthesis</keyword>
<keyword evidence="4" id="KW-1185">Reference proteome</keyword>
<dbReference type="Gene3D" id="3.40.50.720">
    <property type="entry name" value="NAD(P)-binding Rossmann-like Domain"/>
    <property type="match status" value="1"/>
</dbReference>
<keyword evidence="1" id="KW-0521">NADP</keyword>
<comment type="similarity">
    <text evidence="1">Belongs to the fatty acyl-CoA reductase family.</text>
</comment>
<dbReference type="SUPFAM" id="SSF51735">
    <property type="entry name" value="NAD(P)-binding Rossmann-fold domains"/>
    <property type="match status" value="1"/>
</dbReference>
<dbReference type="Gramene" id="AUR62039234-RA">
    <property type="protein sequence ID" value="AUR62039234-RA:cds"/>
    <property type="gene ID" value="AUR62039234"/>
</dbReference>
<dbReference type="CDD" id="cd05236">
    <property type="entry name" value="FAR-N_SDR_e"/>
    <property type="match status" value="1"/>
</dbReference>
<dbReference type="AlphaFoldDB" id="A0A803N281"/>
<dbReference type="Pfam" id="PF07993">
    <property type="entry name" value="NAD_binding_4"/>
    <property type="match status" value="1"/>
</dbReference>
<evidence type="ECO:0000313" key="4">
    <source>
        <dbReference type="Proteomes" id="UP000596660"/>
    </source>
</evidence>
<dbReference type="EnsemblPlants" id="AUR62039234-RA">
    <property type="protein sequence ID" value="AUR62039234-RA:cds"/>
    <property type="gene ID" value="AUR62039234"/>
</dbReference>
<comment type="catalytic activity">
    <reaction evidence="1">
        <text>a long-chain fatty acyl-CoA + 2 NADPH + 2 H(+) = a long-chain primary fatty alcohol + 2 NADP(+) + CoA</text>
        <dbReference type="Rhea" id="RHEA:52716"/>
        <dbReference type="ChEBI" id="CHEBI:15378"/>
        <dbReference type="ChEBI" id="CHEBI:57287"/>
        <dbReference type="ChEBI" id="CHEBI:57783"/>
        <dbReference type="ChEBI" id="CHEBI:58349"/>
        <dbReference type="ChEBI" id="CHEBI:77396"/>
        <dbReference type="ChEBI" id="CHEBI:83139"/>
        <dbReference type="EC" id="1.2.1.84"/>
    </reaction>
</comment>
<evidence type="ECO:0000259" key="2">
    <source>
        <dbReference type="Pfam" id="PF07993"/>
    </source>
</evidence>
<organism evidence="3 4">
    <name type="scientific">Chenopodium quinoa</name>
    <name type="common">Quinoa</name>
    <dbReference type="NCBI Taxonomy" id="63459"/>
    <lineage>
        <taxon>Eukaryota</taxon>
        <taxon>Viridiplantae</taxon>
        <taxon>Streptophyta</taxon>
        <taxon>Embryophyta</taxon>
        <taxon>Tracheophyta</taxon>
        <taxon>Spermatophyta</taxon>
        <taxon>Magnoliopsida</taxon>
        <taxon>eudicotyledons</taxon>
        <taxon>Gunneridae</taxon>
        <taxon>Pentapetalae</taxon>
        <taxon>Caryophyllales</taxon>
        <taxon>Chenopodiaceae</taxon>
        <taxon>Chenopodioideae</taxon>
        <taxon>Atripliceae</taxon>
        <taxon>Chenopodium</taxon>
    </lineage>
</organism>
<keyword evidence="1" id="KW-0560">Oxidoreductase</keyword>
<protein>
    <recommendedName>
        <fullName evidence="1">Fatty acyl-CoA reductase</fullName>
        <ecNumber evidence="1">1.2.1.84</ecNumber>
    </recommendedName>
</protein>
<dbReference type="GO" id="GO:0035336">
    <property type="term" value="P:long-chain fatty-acyl-CoA metabolic process"/>
    <property type="evidence" value="ECO:0007669"/>
    <property type="project" value="TreeGrafter"/>
</dbReference>
<dbReference type="GO" id="GO:0102965">
    <property type="term" value="F:alcohol-forming long-chain fatty acyl-CoA reductase activity"/>
    <property type="evidence" value="ECO:0007669"/>
    <property type="project" value="UniProtKB-EC"/>
</dbReference>
<reference evidence="3" key="2">
    <citation type="submission" date="2021-03" db="UniProtKB">
        <authorList>
            <consortium name="EnsemblPlants"/>
        </authorList>
    </citation>
    <scope>IDENTIFICATION</scope>
</reference>
<dbReference type="GO" id="GO:0080019">
    <property type="term" value="F:alcohol-forming very long-chain fatty acyl-CoA reductase activity"/>
    <property type="evidence" value="ECO:0007669"/>
    <property type="project" value="InterPro"/>
</dbReference>
<dbReference type="PANTHER" id="PTHR11011">
    <property type="entry name" value="MALE STERILITY PROTEIN 2-RELATED"/>
    <property type="match status" value="1"/>
</dbReference>
<accession>A0A803N281</accession>
<name>A0A803N281_CHEQI</name>
<dbReference type="InterPro" id="IPR026055">
    <property type="entry name" value="FAR"/>
</dbReference>
<dbReference type="InterPro" id="IPR013120">
    <property type="entry name" value="FAR_NAD-bd"/>
</dbReference>
<dbReference type="Proteomes" id="UP000596660">
    <property type="component" value="Unplaced"/>
</dbReference>
<dbReference type="InterPro" id="IPR036291">
    <property type="entry name" value="NAD(P)-bd_dom_sf"/>
</dbReference>
<comment type="function">
    <text evidence="1">Catalyzes the reduction of fatty acyl-CoA to fatty alcohols.</text>
</comment>
<evidence type="ECO:0000256" key="1">
    <source>
        <dbReference type="RuleBase" id="RU363097"/>
    </source>
</evidence>
<reference evidence="3" key="1">
    <citation type="journal article" date="2017" name="Nature">
        <title>The genome of Chenopodium quinoa.</title>
        <authorList>
            <person name="Jarvis D.E."/>
            <person name="Ho Y.S."/>
            <person name="Lightfoot D.J."/>
            <person name="Schmoeckel S.M."/>
            <person name="Li B."/>
            <person name="Borm T.J.A."/>
            <person name="Ohyanagi H."/>
            <person name="Mineta K."/>
            <person name="Michell C.T."/>
            <person name="Saber N."/>
            <person name="Kharbatia N.M."/>
            <person name="Rupper R.R."/>
            <person name="Sharp A.R."/>
            <person name="Dally N."/>
            <person name="Boughton B.A."/>
            <person name="Woo Y.H."/>
            <person name="Gao G."/>
            <person name="Schijlen E.G.W.M."/>
            <person name="Guo X."/>
            <person name="Momin A.A."/>
            <person name="Negrao S."/>
            <person name="Al-Babili S."/>
            <person name="Gehring C."/>
            <person name="Roessner U."/>
            <person name="Jung C."/>
            <person name="Murphy K."/>
            <person name="Arold S.T."/>
            <person name="Gojobori T."/>
            <person name="van der Linden C.G."/>
            <person name="van Loo E.N."/>
            <person name="Jellen E.N."/>
            <person name="Maughan P.J."/>
            <person name="Tester M."/>
        </authorList>
    </citation>
    <scope>NUCLEOTIDE SEQUENCE [LARGE SCALE GENOMIC DNA]</scope>
    <source>
        <strain evidence="3">cv. PI 614886</strain>
    </source>
</reference>